<dbReference type="KEGG" id="dzi:111290880"/>
<dbReference type="FunFam" id="3.40.50.2000:FF:000061">
    <property type="entry name" value="UDP-glycosyltransferase 83A1"/>
    <property type="match status" value="1"/>
</dbReference>
<dbReference type="Proteomes" id="UP000515121">
    <property type="component" value="Unplaced"/>
</dbReference>
<keyword evidence="2" id="KW-0328">Glycosyltransferase</keyword>
<feature type="domain" description="Glycosyltransferase N-terminal" evidence="4">
    <location>
        <begin position="7"/>
        <end position="42"/>
    </location>
</feature>
<dbReference type="Pfam" id="PF26168">
    <property type="entry name" value="Glyco_transf_N"/>
    <property type="match status" value="1"/>
</dbReference>
<dbReference type="FunFam" id="3.40.50.2000:FF:000108">
    <property type="entry name" value="UDP-glycosyltransferase 83A1"/>
    <property type="match status" value="1"/>
</dbReference>
<evidence type="ECO:0000256" key="3">
    <source>
        <dbReference type="ARBA" id="ARBA00022679"/>
    </source>
</evidence>
<evidence type="ECO:0000256" key="2">
    <source>
        <dbReference type="ARBA" id="ARBA00022676"/>
    </source>
</evidence>
<gene>
    <name evidence="6" type="primary">LOC111290880</name>
</gene>
<dbReference type="Gene3D" id="3.40.50.2000">
    <property type="entry name" value="Glycogen Phosphorylase B"/>
    <property type="match status" value="2"/>
</dbReference>
<accession>A0A6P5YCB0</accession>
<dbReference type="OrthoDB" id="5835829at2759"/>
<dbReference type="AlphaFoldDB" id="A0A6P5YCB0"/>
<dbReference type="InterPro" id="IPR002213">
    <property type="entry name" value="UDP_glucos_trans"/>
</dbReference>
<proteinExistence type="inferred from homology"/>
<protein>
    <submittedName>
        <fullName evidence="6">UDP-glycosyltransferase 83A1-like</fullName>
    </submittedName>
</protein>
<evidence type="ECO:0000259" key="4">
    <source>
        <dbReference type="Pfam" id="PF26168"/>
    </source>
</evidence>
<dbReference type="GO" id="GO:0080044">
    <property type="term" value="F:quercetin 7-O-glucosyltransferase activity"/>
    <property type="evidence" value="ECO:0007669"/>
    <property type="project" value="TreeGrafter"/>
</dbReference>
<evidence type="ECO:0000256" key="1">
    <source>
        <dbReference type="ARBA" id="ARBA00009995"/>
    </source>
</evidence>
<dbReference type="SUPFAM" id="SSF53756">
    <property type="entry name" value="UDP-Glycosyltransferase/glycogen phosphorylase"/>
    <property type="match status" value="1"/>
</dbReference>
<comment type="similarity">
    <text evidence="1">Belongs to the UDP-glycosyltransferase family.</text>
</comment>
<dbReference type="GeneID" id="111290880"/>
<dbReference type="PANTHER" id="PTHR11926:SF1412">
    <property type="entry name" value="UDP-GLYCOSYLTRANSFERASE 83A1-LIKE"/>
    <property type="match status" value="1"/>
</dbReference>
<sequence length="455" mass="50220">MDRQPHVLVIPFPAKGHVAPLMKLSLQFAAQGVKVTFVNTEVRREKIMASLPEKVEERSLISLVSIPVVVDEDGPNDGGKVTETIHRVMRGFLEDLIVKINQSNVNEKITCVIADTSVGWAVEVTKKVGLEAVAVWPAGAACLALAVHIPQLLDAGIINTDGIVMNDEPILLSEDIPAWSSSDIGWKSSDPVKQKAIFEFYTIVPDYAKFYDWVLCNSVYELDSSVLKLIPNVLPIGPLLASSHLGVFAGNTWPEDSTCLDWLDKQTAGSVIYVAFGSSTIICAQQVDELALGLELAGNPFLWVFRSNFWDGSTVRFPDGFKNRVAERAKFVEWAPQEKVLAHPSVSCFISHCGWNSTMEGLSMGLPFLCWPYIADQFSNKNYICDVLKIGLDLTKDENGITTRHEICTKINTLLSSDVIKANALHIKEIARKSSDEGGSSFKNFKNFIQHIKNL</sequence>
<dbReference type="PANTHER" id="PTHR11926">
    <property type="entry name" value="GLUCOSYL/GLUCURONOSYL TRANSFERASES"/>
    <property type="match status" value="1"/>
</dbReference>
<dbReference type="Pfam" id="PF00201">
    <property type="entry name" value="UDPGT"/>
    <property type="match status" value="1"/>
</dbReference>
<evidence type="ECO:0000313" key="6">
    <source>
        <dbReference type="RefSeq" id="XP_022738118.1"/>
    </source>
</evidence>
<reference evidence="6" key="1">
    <citation type="submission" date="2025-08" db="UniProtKB">
        <authorList>
            <consortium name="RefSeq"/>
        </authorList>
    </citation>
    <scope>IDENTIFICATION</scope>
    <source>
        <tissue evidence="6">Fruit stalk</tissue>
    </source>
</reference>
<evidence type="ECO:0000313" key="5">
    <source>
        <dbReference type="Proteomes" id="UP000515121"/>
    </source>
</evidence>
<dbReference type="RefSeq" id="XP_022738118.1">
    <property type="nucleotide sequence ID" value="XM_022882383.1"/>
</dbReference>
<name>A0A6P5YCB0_DURZI</name>
<organism evidence="5 6">
    <name type="scientific">Durio zibethinus</name>
    <name type="common">Durian</name>
    <dbReference type="NCBI Taxonomy" id="66656"/>
    <lineage>
        <taxon>Eukaryota</taxon>
        <taxon>Viridiplantae</taxon>
        <taxon>Streptophyta</taxon>
        <taxon>Embryophyta</taxon>
        <taxon>Tracheophyta</taxon>
        <taxon>Spermatophyta</taxon>
        <taxon>Magnoliopsida</taxon>
        <taxon>eudicotyledons</taxon>
        <taxon>Gunneridae</taxon>
        <taxon>Pentapetalae</taxon>
        <taxon>rosids</taxon>
        <taxon>malvids</taxon>
        <taxon>Malvales</taxon>
        <taxon>Malvaceae</taxon>
        <taxon>Helicteroideae</taxon>
        <taxon>Durio</taxon>
    </lineage>
</organism>
<keyword evidence="5" id="KW-1185">Reference proteome</keyword>
<dbReference type="InterPro" id="IPR058980">
    <property type="entry name" value="Glyco_transf_N"/>
</dbReference>
<dbReference type="CDD" id="cd03784">
    <property type="entry name" value="GT1_Gtf-like"/>
    <property type="match status" value="1"/>
</dbReference>
<dbReference type="GO" id="GO:0080043">
    <property type="term" value="F:quercetin 3-O-glucosyltransferase activity"/>
    <property type="evidence" value="ECO:0007669"/>
    <property type="project" value="TreeGrafter"/>
</dbReference>
<keyword evidence="3" id="KW-0808">Transferase</keyword>